<feature type="compositionally biased region" description="Polar residues" evidence="1">
    <location>
        <begin position="71"/>
        <end position="89"/>
    </location>
</feature>
<evidence type="ECO:0000256" key="1">
    <source>
        <dbReference type="SAM" id="MobiDB-lite"/>
    </source>
</evidence>
<name>A0AAD3RYJ7_NEPGR</name>
<proteinExistence type="predicted"/>
<sequence length="89" mass="10282">MHSEFSTPDFAPLRPKHFTRFRALDSCTFQAHSGISSLRRCALRPKQSQKYSPRNVVQNFPLRALHRSAPKSPSNADRYSCSFQETERI</sequence>
<keyword evidence="3" id="KW-1185">Reference proteome</keyword>
<organism evidence="2 3">
    <name type="scientific">Nepenthes gracilis</name>
    <name type="common">Slender pitcher plant</name>
    <dbReference type="NCBI Taxonomy" id="150966"/>
    <lineage>
        <taxon>Eukaryota</taxon>
        <taxon>Viridiplantae</taxon>
        <taxon>Streptophyta</taxon>
        <taxon>Embryophyta</taxon>
        <taxon>Tracheophyta</taxon>
        <taxon>Spermatophyta</taxon>
        <taxon>Magnoliopsida</taxon>
        <taxon>eudicotyledons</taxon>
        <taxon>Gunneridae</taxon>
        <taxon>Pentapetalae</taxon>
        <taxon>Caryophyllales</taxon>
        <taxon>Nepenthaceae</taxon>
        <taxon>Nepenthes</taxon>
    </lineage>
</organism>
<dbReference type="EMBL" id="BSYO01000002">
    <property type="protein sequence ID" value="GMH00800.1"/>
    <property type="molecule type" value="Genomic_DNA"/>
</dbReference>
<protein>
    <submittedName>
        <fullName evidence="2">Uncharacterized protein</fullName>
    </submittedName>
</protein>
<reference evidence="2" key="1">
    <citation type="submission" date="2023-05" db="EMBL/GenBank/DDBJ databases">
        <title>Nepenthes gracilis genome sequencing.</title>
        <authorList>
            <person name="Fukushima K."/>
        </authorList>
    </citation>
    <scope>NUCLEOTIDE SEQUENCE</scope>
    <source>
        <strain evidence="2">SING2019-196</strain>
    </source>
</reference>
<feature type="region of interest" description="Disordered" evidence="1">
    <location>
        <begin position="64"/>
        <end position="89"/>
    </location>
</feature>
<accession>A0AAD3RYJ7</accession>
<gene>
    <name evidence="2" type="ORF">Nepgr_002639</name>
</gene>
<dbReference type="Proteomes" id="UP001279734">
    <property type="component" value="Unassembled WGS sequence"/>
</dbReference>
<evidence type="ECO:0000313" key="3">
    <source>
        <dbReference type="Proteomes" id="UP001279734"/>
    </source>
</evidence>
<evidence type="ECO:0000313" key="2">
    <source>
        <dbReference type="EMBL" id="GMH00800.1"/>
    </source>
</evidence>
<comment type="caution">
    <text evidence="2">The sequence shown here is derived from an EMBL/GenBank/DDBJ whole genome shotgun (WGS) entry which is preliminary data.</text>
</comment>
<dbReference type="AlphaFoldDB" id="A0AAD3RYJ7"/>